<sequence length="850" mass="94655">MVSIGQYIKTDILQSRLSNNSVLIIYDGEGRYHQLAKEMANENCNVIDVTEGSLATRLHAINILSNLKSSKQLLVYVPKTAPIEDEDKQKDPFALYAAAGSVFPDPERSGDKYVDICLKAKPDQSTAIRELFEKNNNPSFEVINAIGGGVNWPTLQAALNTEGAANLLFKFMTANKAVQNKLAAETSWYNEVQSLFSSTLGLSLRTKQSNWTAIADELWRFVLFSEFAFDLNEPIPSSLSDVPVAKTSAQPIVEELGDSLRKHTDYQSLYIERATEIEQELNLNSVCANITKLGHRDTFPFEEKCYLKQAITALLNDEGHITRQIVAEHSNSVWSSNSDSQLNWELVKSSQRLLETCEDLARELPNFIKKQSDLVEFYQSSLRRADQFHREFEQAVNDCPESDNLMPGVVDLVRKNYRKLVESVQLPFTHFVNESGWPPAEVLANTQLFDSKVAPLLKSGTNRIAYLMIDALRYELGYELNKQIKEDVDSQLSVAFSTLPSITPVGMASLLPGAHTNLSVSLDDGKTKALYNGKPVGSVEQRMGVFRTLYGDRFSEMPLKDFIKLPKTKPVASTTDLLVLRSTEIDSFFENHPEDAPAMMQRELKQIRQAVNKLQEQGFQKVFVVTDHGFHMNNAQEAGDKVLSPDSNWKIEHQRILLGSGNIDDHHYCLSSDKLGINSDIKMFAGPRSLAPYRKGMLYYHGGLSLQECLVPVIEITLKPNAVRAGQTASVILDYKKGATRITTRFAVIELKLESLSADLFGDSDDLEATEVLIEAHTGTGKNLKVVGEARPGEHVNAATGTVTLEPNKTIKVTLKMDPEFEGKFKVKAIDPVTSTTLGDALELETDYAV</sequence>
<dbReference type="Pfam" id="PF08665">
    <property type="entry name" value="PglZ"/>
    <property type="match status" value="1"/>
</dbReference>
<reference evidence="2" key="1">
    <citation type="submission" date="2014-12" db="EMBL/GenBank/DDBJ databases">
        <title>Complete genome sequence of a multi-drug resistant Klebsiella pneumoniae.</title>
        <authorList>
            <person name="Hua X."/>
            <person name="Chen Q."/>
            <person name="Li X."/>
            <person name="Feng Y."/>
            <person name="Ruan Z."/>
            <person name="Yu Y."/>
        </authorList>
    </citation>
    <scope>NUCLEOTIDE SEQUENCE [LARGE SCALE GENOMIC DNA]</scope>
    <source>
        <strain evidence="2">5.12</strain>
    </source>
</reference>
<evidence type="ECO:0000313" key="1">
    <source>
        <dbReference type="EMBL" id="QJR79573.1"/>
    </source>
</evidence>
<keyword evidence="2" id="KW-1185">Reference proteome</keyword>
<organism evidence="1 2">
    <name type="scientific">Alteromonas pelagimontana</name>
    <dbReference type="NCBI Taxonomy" id="1858656"/>
    <lineage>
        <taxon>Bacteria</taxon>
        <taxon>Pseudomonadati</taxon>
        <taxon>Pseudomonadota</taxon>
        <taxon>Gammaproteobacteria</taxon>
        <taxon>Alteromonadales</taxon>
        <taxon>Alteromonadaceae</taxon>
        <taxon>Alteromonas/Salinimonas group</taxon>
        <taxon>Alteromonas</taxon>
    </lineage>
</organism>
<dbReference type="Proteomes" id="UP000219285">
    <property type="component" value="Chromosome"/>
</dbReference>
<dbReference type="AlphaFoldDB" id="A0A6M4M8T8"/>
<accession>A0A6M4M8T8</accession>
<dbReference type="OrthoDB" id="52741at2"/>
<evidence type="ECO:0000313" key="2">
    <source>
        <dbReference type="Proteomes" id="UP000219285"/>
    </source>
</evidence>
<dbReference type="RefSeq" id="WP_083638402.1">
    <property type="nucleotide sequence ID" value="NZ_CP052766.1"/>
</dbReference>
<gene>
    <name evidence="1" type="ORF">CA267_001560</name>
</gene>
<name>A0A6M4M8T8_9ALTE</name>
<dbReference type="KEGG" id="apel:CA267_001560"/>
<reference evidence="1 2" key="2">
    <citation type="submission" date="2020-04" db="EMBL/GenBank/DDBJ databases">
        <title>Complete genome sequence of Alteromonas pelagimontana 5.12T.</title>
        <authorList>
            <person name="Sinha R.K."/>
            <person name="Krishnan K.P."/>
            <person name="Kurian J.P."/>
        </authorList>
    </citation>
    <scope>NUCLEOTIDE SEQUENCE [LARGE SCALE GENOMIC DNA]</scope>
    <source>
        <strain evidence="1 2">5.12</strain>
    </source>
</reference>
<proteinExistence type="predicted"/>
<protein>
    <submittedName>
        <fullName evidence="1">PglZ domain-containing protein</fullName>
    </submittedName>
</protein>
<dbReference type="EMBL" id="CP052766">
    <property type="protein sequence ID" value="QJR79573.1"/>
    <property type="molecule type" value="Genomic_DNA"/>
</dbReference>